<feature type="transmembrane region" description="Helical" evidence="7">
    <location>
        <begin position="47"/>
        <end position="66"/>
    </location>
</feature>
<evidence type="ECO:0000313" key="8">
    <source>
        <dbReference type="EMBL" id="MDN0073656.1"/>
    </source>
</evidence>
<dbReference type="Proteomes" id="UP001168540">
    <property type="component" value="Unassembled WGS sequence"/>
</dbReference>
<dbReference type="EMBL" id="JAUEDK010000002">
    <property type="protein sequence ID" value="MDN0073656.1"/>
    <property type="molecule type" value="Genomic_DNA"/>
</dbReference>
<sequence length="240" mass="25848">MAELLSHFTSKYLFIVAGLLPIMNPPGMVPIFFSFTRRNSTPDRAYLARRIAIYCFVLLLASMYVGSFVLEIFGVSLPVVQLGGGLLLTFAAWRMLNDSPAESSPPSAEEAVEEVGVGRDLLKQRAFFPLTFPLTVGPGSISVAITIGAALSSTEKGLKKLAVAPVASLAAVATLSYVVYLCYRHSDKVLRYLGSTGTVVFLRLTAFILLCMGIQIMWNGASALVGELLRDNAALLGKLH</sequence>
<evidence type="ECO:0000256" key="6">
    <source>
        <dbReference type="ARBA" id="ARBA00023136"/>
    </source>
</evidence>
<keyword evidence="5 7" id="KW-1133">Transmembrane helix</keyword>
<feature type="transmembrane region" description="Helical" evidence="7">
    <location>
        <begin position="72"/>
        <end position="93"/>
    </location>
</feature>
<feature type="transmembrane region" description="Helical" evidence="7">
    <location>
        <begin position="195"/>
        <end position="218"/>
    </location>
</feature>
<protein>
    <recommendedName>
        <fullName evidence="7">UPF0056 membrane protein</fullName>
    </recommendedName>
</protein>
<evidence type="ECO:0000313" key="9">
    <source>
        <dbReference type="Proteomes" id="UP001168540"/>
    </source>
</evidence>
<keyword evidence="6 7" id="KW-0472">Membrane</keyword>
<evidence type="ECO:0000256" key="3">
    <source>
        <dbReference type="ARBA" id="ARBA00022475"/>
    </source>
</evidence>
<evidence type="ECO:0000256" key="7">
    <source>
        <dbReference type="RuleBase" id="RU362048"/>
    </source>
</evidence>
<keyword evidence="9" id="KW-1185">Reference proteome</keyword>
<evidence type="ECO:0000256" key="4">
    <source>
        <dbReference type="ARBA" id="ARBA00022692"/>
    </source>
</evidence>
<comment type="subcellular location">
    <subcellularLocation>
        <location evidence="1 7">Cell membrane</location>
        <topology evidence="1 7">Multi-pass membrane protein</topology>
    </subcellularLocation>
</comment>
<feature type="transmembrane region" description="Helical" evidence="7">
    <location>
        <begin position="162"/>
        <end position="183"/>
    </location>
</feature>
<evidence type="ECO:0000256" key="2">
    <source>
        <dbReference type="ARBA" id="ARBA00009784"/>
    </source>
</evidence>
<dbReference type="Pfam" id="PF01914">
    <property type="entry name" value="MarC"/>
    <property type="match status" value="1"/>
</dbReference>
<comment type="caution">
    <text evidence="8">The sequence shown here is derived from an EMBL/GenBank/DDBJ whole genome shotgun (WGS) entry which is preliminary data.</text>
</comment>
<dbReference type="PANTHER" id="PTHR33508:SF1">
    <property type="entry name" value="UPF0056 MEMBRANE PROTEIN YHCE"/>
    <property type="match status" value="1"/>
</dbReference>
<accession>A0ABT7XIQ0</accession>
<keyword evidence="3" id="KW-1003">Cell membrane</keyword>
<dbReference type="RefSeq" id="WP_289828186.1">
    <property type="nucleotide sequence ID" value="NZ_JAUEDK010000002.1"/>
</dbReference>
<evidence type="ECO:0000256" key="1">
    <source>
        <dbReference type="ARBA" id="ARBA00004651"/>
    </source>
</evidence>
<name>A0ABT7XIQ0_9NEIS</name>
<dbReference type="InterPro" id="IPR002771">
    <property type="entry name" value="Multi_antbiot-R_MarC"/>
</dbReference>
<proteinExistence type="inferred from homology"/>
<dbReference type="SUPFAM" id="SSF103473">
    <property type="entry name" value="MFS general substrate transporter"/>
    <property type="match status" value="1"/>
</dbReference>
<dbReference type="PANTHER" id="PTHR33508">
    <property type="entry name" value="UPF0056 MEMBRANE PROTEIN YHCE"/>
    <property type="match status" value="1"/>
</dbReference>
<reference evidence="8" key="1">
    <citation type="submission" date="2023-06" db="EMBL/GenBank/DDBJ databases">
        <authorList>
            <person name="Zhang S."/>
        </authorList>
    </citation>
    <scope>NUCLEOTIDE SEQUENCE</scope>
    <source>
        <strain evidence="8">SG2303</strain>
    </source>
</reference>
<evidence type="ECO:0000256" key="5">
    <source>
        <dbReference type="ARBA" id="ARBA00022989"/>
    </source>
</evidence>
<dbReference type="InterPro" id="IPR036259">
    <property type="entry name" value="MFS_trans_sf"/>
</dbReference>
<feature type="transmembrane region" description="Helical" evidence="7">
    <location>
        <begin position="12"/>
        <end position="35"/>
    </location>
</feature>
<keyword evidence="4 7" id="KW-0812">Transmembrane</keyword>
<gene>
    <name evidence="8" type="ORF">QU481_01945</name>
</gene>
<comment type="similarity">
    <text evidence="2 7">Belongs to the UPF0056 (MarC) family.</text>
</comment>
<dbReference type="NCBIfam" id="TIGR00427">
    <property type="entry name" value="NAAT family transporter"/>
    <property type="match status" value="1"/>
</dbReference>
<organism evidence="8 9">
    <name type="scientific">Crenobacter oryzisoli</name>
    <dbReference type="NCBI Taxonomy" id="3056844"/>
    <lineage>
        <taxon>Bacteria</taxon>
        <taxon>Pseudomonadati</taxon>
        <taxon>Pseudomonadota</taxon>
        <taxon>Betaproteobacteria</taxon>
        <taxon>Neisseriales</taxon>
        <taxon>Neisseriaceae</taxon>
        <taxon>Crenobacter</taxon>
    </lineage>
</organism>
<feature type="transmembrane region" description="Helical" evidence="7">
    <location>
        <begin position="127"/>
        <end position="150"/>
    </location>
</feature>